<dbReference type="AlphaFoldDB" id="R9I2F5"/>
<comment type="subcellular location">
    <subcellularLocation>
        <location evidence="1">Membrane</location>
        <topology evidence="1">Single-pass membrane protein</topology>
    </subcellularLocation>
</comment>
<dbReference type="Gene3D" id="3.30.479.30">
    <property type="entry name" value="Band 7 domain"/>
    <property type="match status" value="1"/>
</dbReference>
<accession>R9I2F5</accession>
<evidence type="ECO:0000313" key="5">
    <source>
        <dbReference type="Proteomes" id="UP000014212"/>
    </source>
</evidence>
<dbReference type="EMBL" id="ASSO01000004">
    <property type="protein sequence ID" value="EOS10432.1"/>
    <property type="molecule type" value="Genomic_DNA"/>
</dbReference>
<evidence type="ECO:0000256" key="1">
    <source>
        <dbReference type="ARBA" id="ARBA00004167"/>
    </source>
</evidence>
<proteinExistence type="predicted"/>
<dbReference type="HOGENOM" id="CLU_047969_1_0_10"/>
<comment type="caution">
    <text evidence="4">The sequence shown here is derived from an EMBL/GenBank/DDBJ whole genome shotgun (WGS) entry which is preliminary data.</text>
</comment>
<evidence type="ECO:0000313" key="4">
    <source>
        <dbReference type="EMBL" id="EOS10432.1"/>
    </source>
</evidence>
<evidence type="ECO:0000259" key="3">
    <source>
        <dbReference type="Pfam" id="PF01145"/>
    </source>
</evidence>
<dbReference type="PANTHER" id="PTHR23222:SF0">
    <property type="entry name" value="PROHIBITIN 1"/>
    <property type="match status" value="1"/>
</dbReference>
<feature type="domain" description="Band 7" evidence="3">
    <location>
        <begin position="79"/>
        <end position="265"/>
    </location>
</feature>
<dbReference type="PATRIC" id="fig|1235787.3.peg.387"/>
<dbReference type="InterPro" id="IPR001107">
    <property type="entry name" value="Band_7"/>
</dbReference>
<name>R9I2F5_BACUN</name>
<dbReference type="SUPFAM" id="SSF117892">
    <property type="entry name" value="Band 7/SPFH domain"/>
    <property type="match status" value="1"/>
</dbReference>
<feature type="transmembrane region" description="Helical" evidence="2">
    <location>
        <begin position="55"/>
        <end position="77"/>
    </location>
</feature>
<keyword evidence="2" id="KW-0472">Membrane</keyword>
<organism evidence="4 5">
    <name type="scientific">Bacteroides uniformis dnLKV2</name>
    <dbReference type="NCBI Taxonomy" id="1235787"/>
    <lineage>
        <taxon>Bacteria</taxon>
        <taxon>Pseudomonadati</taxon>
        <taxon>Bacteroidota</taxon>
        <taxon>Bacteroidia</taxon>
        <taxon>Bacteroidales</taxon>
        <taxon>Bacteroidaceae</taxon>
        <taxon>Bacteroides</taxon>
    </lineage>
</organism>
<keyword evidence="2" id="KW-0812">Transmembrane</keyword>
<dbReference type="InterPro" id="IPR000163">
    <property type="entry name" value="Prohibitin"/>
</dbReference>
<dbReference type="Pfam" id="PF01145">
    <property type="entry name" value="Band_7"/>
    <property type="match status" value="1"/>
</dbReference>
<reference evidence="4 5" key="1">
    <citation type="submission" date="2013-04" db="EMBL/GenBank/DDBJ databases">
        <title>The Genome Sequence of Bacteroides uniformis dnLKV2.</title>
        <authorList>
            <consortium name="The Broad Institute Genomics Platform"/>
            <consortium name="The Broad Institute Genome Sequencing Center for Infectious Disease"/>
            <person name="Earl A."/>
            <person name="Xavier R."/>
            <person name="Kuhn K."/>
            <person name="Stappenbeck T."/>
            <person name="Walker B."/>
            <person name="Young S."/>
            <person name="Zeng Q."/>
            <person name="Gargeya S."/>
            <person name="Fitzgerald M."/>
            <person name="Haas B."/>
            <person name="Abouelleil A."/>
            <person name="Allen A.W."/>
            <person name="Alvarado L."/>
            <person name="Arachchi H.M."/>
            <person name="Berlin A.M."/>
            <person name="Chapman S.B."/>
            <person name="Gainer-Dewar J."/>
            <person name="Goldberg J."/>
            <person name="Griggs A."/>
            <person name="Gujja S."/>
            <person name="Hansen M."/>
            <person name="Howarth C."/>
            <person name="Imamovic A."/>
            <person name="Ireland A."/>
            <person name="Larimer J."/>
            <person name="McCowan C."/>
            <person name="Murphy C."/>
            <person name="Pearson M."/>
            <person name="Poon T.W."/>
            <person name="Priest M."/>
            <person name="Roberts A."/>
            <person name="Saif S."/>
            <person name="Shea T."/>
            <person name="Sisk P."/>
            <person name="Sykes S."/>
            <person name="Wortman J."/>
            <person name="Nusbaum C."/>
            <person name="Birren B."/>
        </authorList>
    </citation>
    <scope>NUCLEOTIDE SEQUENCE [LARGE SCALE GENOMIC DNA]</scope>
    <source>
        <strain evidence="5">dnLKV2</strain>
    </source>
</reference>
<dbReference type="GO" id="GO:0016020">
    <property type="term" value="C:membrane"/>
    <property type="evidence" value="ECO:0007669"/>
    <property type="project" value="UniProtKB-SubCell"/>
</dbReference>
<feature type="transmembrane region" description="Helical" evidence="2">
    <location>
        <begin position="24"/>
        <end position="43"/>
    </location>
</feature>
<evidence type="ECO:0000256" key="2">
    <source>
        <dbReference type="SAM" id="Phobius"/>
    </source>
</evidence>
<dbReference type="InterPro" id="IPR036013">
    <property type="entry name" value="Band_7/SPFH_dom_sf"/>
</dbReference>
<dbReference type="PANTHER" id="PTHR23222">
    <property type="entry name" value="PROHIBITIN"/>
    <property type="match status" value="1"/>
</dbReference>
<dbReference type="Proteomes" id="UP000014212">
    <property type="component" value="Unassembled WGS sequence"/>
</dbReference>
<gene>
    <name evidence="4" type="ORF">C801_00372</name>
</gene>
<keyword evidence="2" id="KW-1133">Transmembrane helix</keyword>
<sequence length="316" mass="35056">METMGLLSTLCAGGRPFLSKNDRIAFLGQTIMNIFVTLFIKLTENAMGITNKSTVKVGAAGVSVIGIIVLFLVMFAVERIDSGQTGIIVNLAGSERGVDDAKVETGWVVYNRFAKQLFEYPAFAQIVDYEPFDIQDKKGTIFKTDPTIEYYIERDNAKVVFLRYRKTTEELEQSVILTEVKNAYKDVAGLYETDSLINNRPAFEKEVEELLKERLSKRGFTFTNIQSSVKPNETLQAAIDAKNTAVQNALKVENEKKAAIAEAEKVVAAAKGKADANRILQQSITPELIQLKAVEKWDGKLPLSTSGNTLPFLKLQ</sequence>
<protein>
    <recommendedName>
        <fullName evidence="3">Band 7 domain-containing protein</fullName>
    </recommendedName>
</protein>